<dbReference type="Proteomes" id="UP000729733">
    <property type="component" value="Unassembled WGS sequence"/>
</dbReference>
<proteinExistence type="predicted"/>
<sequence length="276" mass="29665">MKSLNNYLKSLASFASLSGLAIATTGNAGSVNALPLDSLNLNTIQQLRQVITQSNQPPEVIINSPSRPGSVPPPPSSTAQNRDTRFSCQLVNGEYTVMYSPESQPERSYPWAIPSELGGGWTPQKRCDAITERFEEYRGEGLLELATGTENGYDTICVTTNLDPSDCKLILTVPPGQDPQLTRDLIFDNLLVADDGQQTQGVYTFGDNQSGGDILGEVGQVLSGSGNKKKGKTSPRNINLRPFLDPADGGTGQQLNPSNSAVPKPNNTDRKPALFR</sequence>
<comment type="caution">
    <text evidence="3">The sequence shown here is derived from an EMBL/GenBank/DDBJ whole genome shotgun (WGS) entry which is preliminary data.</text>
</comment>
<name>A0A964BQG8_9CYAN</name>
<evidence type="ECO:0000313" key="4">
    <source>
        <dbReference type="Proteomes" id="UP000729733"/>
    </source>
</evidence>
<dbReference type="AlphaFoldDB" id="A0A964BQG8"/>
<dbReference type="EMBL" id="JADWDC010000005">
    <property type="protein sequence ID" value="MCC0176030.1"/>
    <property type="molecule type" value="Genomic_DNA"/>
</dbReference>
<dbReference type="Pfam" id="PF14218">
    <property type="entry name" value="COP23"/>
    <property type="match status" value="1"/>
</dbReference>
<keyword evidence="4" id="KW-1185">Reference proteome</keyword>
<feature type="signal peptide" evidence="2">
    <location>
        <begin position="1"/>
        <end position="23"/>
    </location>
</feature>
<evidence type="ECO:0000256" key="2">
    <source>
        <dbReference type="SAM" id="SignalP"/>
    </source>
</evidence>
<gene>
    <name evidence="3" type="ORF">I4641_03430</name>
</gene>
<feature type="region of interest" description="Disordered" evidence="1">
    <location>
        <begin position="223"/>
        <end position="276"/>
    </location>
</feature>
<feature type="chain" id="PRO_5037056417" evidence="2">
    <location>
        <begin position="24"/>
        <end position="276"/>
    </location>
</feature>
<protein>
    <submittedName>
        <fullName evidence="3">COP23 domain-containing protein</fullName>
    </submittedName>
</protein>
<feature type="region of interest" description="Disordered" evidence="1">
    <location>
        <begin position="55"/>
        <end position="84"/>
    </location>
</feature>
<organism evidence="3 4">
    <name type="scientific">Waterburya agarophytonicola KI4</name>
    <dbReference type="NCBI Taxonomy" id="2874699"/>
    <lineage>
        <taxon>Bacteria</taxon>
        <taxon>Bacillati</taxon>
        <taxon>Cyanobacteriota</taxon>
        <taxon>Cyanophyceae</taxon>
        <taxon>Pleurocapsales</taxon>
        <taxon>Hyellaceae</taxon>
        <taxon>Waterburya</taxon>
        <taxon>Waterburya agarophytonicola</taxon>
    </lineage>
</organism>
<accession>A0A964BQG8</accession>
<reference evidence="3" key="1">
    <citation type="journal article" date="2021" name="Antonie Van Leeuwenhoek">
        <title>Draft genome and description of Waterburya agarophytonicola gen. nov. sp. nov. (Pleurocapsales, Cyanobacteria): a seaweed symbiont.</title>
        <authorList>
            <person name="Bonthond G."/>
            <person name="Shalygin S."/>
            <person name="Bayer T."/>
            <person name="Weinberger F."/>
        </authorList>
    </citation>
    <scope>NUCLEOTIDE SEQUENCE</scope>
    <source>
        <strain evidence="3">KI4</strain>
    </source>
</reference>
<evidence type="ECO:0000313" key="3">
    <source>
        <dbReference type="EMBL" id="MCC0176030.1"/>
    </source>
</evidence>
<evidence type="ECO:0000256" key="1">
    <source>
        <dbReference type="SAM" id="MobiDB-lite"/>
    </source>
</evidence>
<keyword evidence="2" id="KW-0732">Signal</keyword>
<feature type="compositionally biased region" description="Basic and acidic residues" evidence="1">
    <location>
        <begin position="267"/>
        <end position="276"/>
    </location>
</feature>
<dbReference type="InterPro" id="IPR025478">
    <property type="entry name" value="COP23"/>
</dbReference>